<evidence type="ECO:0000313" key="4">
    <source>
        <dbReference type="Proteomes" id="UP000319210"/>
    </source>
</evidence>
<name>A0A4Y3R6W3_STRCI</name>
<feature type="compositionally biased region" description="Pro residues" evidence="1">
    <location>
        <begin position="73"/>
        <end position="83"/>
    </location>
</feature>
<feature type="region of interest" description="Disordered" evidence="1">
    <location>
        <begin position="1"/>
        <end position="85"/>
    </location>
</feature>
<dbReference type="RefSeq" id="WP_141275758.1">
    <property type="nucleotide sequence ID" value="NZ_BJMM01000052.1"/>
</dbReference>
<keyword evidence="2" id="KW-0812">Transmembrane</keyword>
<organism evidence="3 4">
    <name type="scientific">Streptomyces cacaoi</name>
    <dbReference type="NCBI Taxonomy" id="1898"/>
    <lineage>
        <taxon>Bacteria</taxon>
        <taxon>Bacillati</taxon>
        <taxon>Actinomycetota</taxon>
        <taxon>Actinomycetes</taxon>
        <taxon>Kitasatosporales</taxon>
        <taxon>Streptomycetaceae</taxon>
        <taxon>Streptomyces</taxon>
    </lineage>
</organism>
<dbReference type="Proteomes" id="UP000319210">
    <property type="component" value="Unassembled WGS sequence"/>
</dbReference>
<evidence type="ECO:0000256" key="2">
    <source>
        <dbReference type="SAM" id="Phobius"/>
    </source>
</evidence>
<gene>
    <name evidence="3" type="ORF">SCA03_60160</name>
</gene>
<feature type="compositionally biased region" description="Pro residues" evidence="1">
    <location>
        <begin position="33"/>
        <end position="52"/>
    </location>
</feature>
<dbReference type="AlphaFoldDB" id="A0A4Y3R6W3"/>
<keyword evidence="2" id="KW-0472">Membrane</keyword>
<dbReference type="OrthoDB" id="4327847at2"/>
<keyword evidence="2" id="KW-1133">Transmembrane helix</keyword>
<reference evidence="3 4" key="1">
    <citation type="submission" date="2019-06" db="EMBL/GenBank/DDBJ databases">
        <title>Whole genome shotgun sequence of Streptomyces cacaoi subsp. cacaoi NBRC 12748.</title>
        <authorList>
            <person name="Hosoyama A."/>
            <person name="Uohara A."/>
            <person name="Ohji S."/>
            <person name="Ichikawa N."/>
        </authorList>
    </citation>
    <scope>NUCLEOTIDE SEQUENCE [LARGE SCALE GENOMIC DNA]</scope>
    <source>
        <strain evidence="3 4">NBRC 12748</strain>
    </source>
</reference>
<protein>
    <submittedName>
        <fullName evidence="3">Uncharacterized protein</fullName>
    </submittedName>
</protein>
<feature type="compositionally biased region" description="Low complexity" evidence="1">
    <location>
        <begin position="54"/>
        <end position="63"/>
    </location>
</feature>
<keyword evidence="4" id="KW-1185">Reference proteome</keyword>
<proteinExistence type="predicted"/>
<feature type="transmembrane region" description="Helical" evidence="2">
    <location>
        <begin position="86"/>
        <end position="115"/>
    </location>
</feature>
<sequence>MSQPPGPYGSGGSGGYPWQPPPTGTGPGGAGPYGPPPGPPGPAGPYGPPGAPGTPGAHGTPGPYGAPGGPYGAWPPPPGPPPKRGLGAGAITGIVLGGVAALGLVVFAVASVGGLGDDSRGTMKLTLPATLDGGKYHRMPANPQVKQQEETLQDALPEDGTARVGIYSRDADGGARTGGLVLSGAYGNIDSPAPRMRRDMLDGMGQSQQARPTGARRDFTPEGGGGVTVSCQMFSMDQGTVTVYVPACAWADSSTAAVVAEISSSNLSRSDADLSSFAETTARVKKEATEPR</sequence>
<dbReference type="EMBL" id="BJMM01000052">
    <property type="protein sequence ID" value="GEB53465.1"/>
    <property type="molecule type" value="Genomic_DNA"/>
</dbReference>
<evidence type="ECO:0000256" key="1">
    <source>
        <dbReference type="SAM" id="MobiDB-lite"/>
    </source>
</evidence>
<evidence type="ECO:0000313" key="3">
    <source>
        <dbReference type="EMBL" id="GEB53465.1"/>
    </source>
</evidence>
<accession>A0A4Y3R6W3</accession>
<comment type="caution">
    <text evidence="3">The sequence shown here is derived from an EMBL/GenBank/DDBJ whole genome shotgun (WGS) entry which is preliminary data.</text>
</comment>